<reference evidence="1 2" key="1">
    <citation type="submission" date="2022-09" db="EMBL/GenBank/DDBJ databases">
        <title>Interaction between co-microsymbionts with complementary sets of symbiotic genes in legume-rhizobium systems.</title>
        <authorList>
            <person name="Safronova V."/>
            <person name="Sazanova A."/>
            <person name="Afonin A."/>
            <person name="Chirak E."/>
        </authorList>
    </citation>
    <scope>NUCLEOTIDE SEQUENCE [LARGE SCALE GENOMIC DNA]</scope>
    <source>
        <strain evidence="1 2">A18/4-1</strain>
        <plasmid evidence="1 2">p_unnamed1</plasmid>
    </source>
</reference>
<dbReference type="Proteomes" id="UP001061862">
    <property type="component" value="Plasmid p_unnamed1"/>
</dbReference>
<dbReference type="RefSeq" id="WP_262165686.1">
    <property type="nucleotide sequence ID" value="NZ_CP104964.1"/>
</dbReference>
<evidence type="ECO:0008006" key="3">
    <source>
        <dbReference type="Google" id="ProtNLM"/>
    </source>
</evidence>
<evidence type="ECO:0000313" key="2">
    <source>
        <dbReference type="Proteomes" id="UP001061862"/>
    </source>
</evidence>
<sequence>MADIPPNGSIIRYAYLWKWQRDNHETEGRKERPVCLTLSLPHGDQTAPIMLAISGTPPRSDQTTLVIPELERRRAGLSAWKDAWITVSEYNFDIAEKSYYTIPIPKSLARSARGF</sequence>
<keyword evidence="2" id="KW-1185">Reference proteome</keyword>
<proteinExistence type="predicted"/>
<keyword evidence="1" id="KW-0614">Plasmid</keyword>
<gene>
    <name evidence="1" type="ORF">N8A98_00650</name>
</gene>
<geneLocation type="plasmid" evidence="1 2">
    <name>p_unnamed1</name>
</geneLocation>
<protein>
    <recommendedName>
        <fullName evidence="3">Growth inhibitor PemK</fullName>
    </recommendedName>
</protein>
<name>A0ABY6C736_9HYPH</name>
<organism evidence="1 2">
    <name type="scientific">Devosia neptuniae</name>
    <dbReference type="NCBI Taxonomy" id="191302"/>
    <lineage>
        <taxon>Bacteria</taxon>
        <taxon>Pseudomonadati</taxon>
        <taxon>Pseudomonadota</taxon>
        <taxon>Alphaproteobacteria</taxon>
        <taxon>Hyphomicrobiales</taxon>
        <taxon>Devosiaceae</taxon>
        <taxon>Devosia</taxon>
    </lineage>
</organism>
<dbReference type="EMBL" id="CP104964">
    <property type="protein sequence ID" value="UXN68059.1"/>
    <property type="molecule type" value="Genomic_DNA"/>
</dbReference>
<evidence type="ECO:0000313" key="1">
    <source>
        <dbReference type="EMBL" id="UXN68059.1"/>
    </source>
</evidence>
<accession>A0ABY6C736</accession>